<evidence type="ECO:0000313" key="2">
    <source>
        <dbReference type="Proteomes" id="UP001365542"/>
    </source>
</evidence>
<keyword evidence="2" id="KW-1185">Reference proteome</keyword>
<dbReference type="InterPro" id="IPR029063">
    <property type="entry name" value="SAM-dependent_MTases_sf"/>
</dbReference>
<dbReference type="Gene3D" id="3.40.50.150">
    <property type="entry name" value="Vaccinia Virus protein VP39"/>
    <property type="match status" value="1"/>
</dbReference>
<proteinExistence type="predicted"/>
<accession>A0AAV9WX30</accession>
<dbReference type="Proteomes" id="UP001365542">
    <property type="component" value="Unassembled WGS sequence"/>
</dbReference>
<gene>
    <name evidence="1" type="ORF">TWF694_005219</name>
</gene>
<dbReference type="EMBL" id="JAVHJO010000016">
    <property type="protein sequence ID" value="KAK6526638.1"/>
    <property type="molecule type" value="Genomic_DNA"/>
</dbReference>
<comment type="caution">
    <text evidence="1">The sequence shown here is derived from an EMBL/GenBank/DDBJ whole genome shotgun (WGS) entry which is preliminary data.</text>
</comment>
<name>A0AAV9WX30_9PEZI</name>
<sequence length="171" mass="19222">MLGAIGDWPRLTAQAYNAIKPGGYFEILEPAAHIISDDGSLPADSSLAIWNNLFVTAASKFGRSVVEAPLYKDYLRDAGFINIHEEVFKLPNSPWPKNKLLKEAGGYQMVNFLEALEGLSLRMFQAAYNMSVDEIHVLLAKVRSDIKNKSIHTYYNLHRYVAQKPHSINLE</sequence>
<organism evidence="1 2">
    <name type="scientific">Orbilia ellipsospora</name>
    <dbReference type="NCBI Taxonomy" id="2528407"/>
    <lineage>
        <taxon>Eukaryota</taxon>
        <taxon>Fungi</taxon>
        <taxon>Dikarya</taxon>
        <taxon>Ascomycota</taxon>
        <taxon>Pezizomycotina</taxon>
        <taxon>Orbiliomycetes</taxon>
        <taxon>Orbiliales</taxon>
        <taxon>Orbiliaceae</taxon>
        <taxon>Orbilia</taxon>
    </lineage>
</organism>
<reference evidence="1 2" key="1">
    <citation type="submission" date="2019-10" db="EMBL/GenBank/DDBJ databases">
        <authorList>
            <person name="Palmer J.M."/>
        </authorList>
    </citation>
    <scope>NUCLEOTIDE SEQUENCE [LARGE SCALE GENOMIC DNA]</scope>
    <source>
        <strain evidence="1 2">TWF694</strain>
    </source>
</reference>
<dbReference type="AlphaFoldDB" id="A0AAV9WX30"/>
<protein>
    <submittedName>
        <fullName evidence="1">Uncharacterized protein</fullName>
    </submittedName>
</protein>
<dbReference type="SUPFAM" id="SSF53335">
    <property type="entry name" value="S-adenosyl-L-methionine-dependent methyltransferases"/>
    <property type="match status" value="1"/>
</dbReference>
<evidence type="ECO:0000313" key="1">
    <source>
        <dbReference type="EMBL" id="KAK6526638.1"/>
    </source>
</evidence>